<organism evidence="18 19">
    <name type="scientific">Flexivirga aerilata</name>
    <dbReference type="NCBI Taxonomy" id="1656889"/>
    <lineage>
        <taxon>Bacteria</taxon>
        <taxon>Bacillati</taxon>
        <taxon>Actinomycetota</taxon>
        <taxon>Actinomycetes</taxon>
        <taxon>Micrococcales</taxon>
        <taxon>Dermacoccaceae</taxon>
        <taxon>Flexivirga</taxon>
    </lineage>
</organism>
<keyword evidence="12 16" id="KW-1278">Translocase</keyword>
<comment type="caution">
    <text evidence="16">Lacks conserved residue(s) required for the propagation of feature annotation.</text>
</comment>
<dbReference type="GO" id="GO:0000287">
    <property type="term" value="F:magnesium ion binding"/>
    <property type="evidence" value="ECO:0007669"/>
    <property type="project" value="UniProtKB-UniRule"/>
</dbReference>
<evidence type="ECO:0000256" key="12">
    <source>
        <dbReference type="ARBA" id="ARBA00022967"/>
    </source>
</evidence>
<dbReference type="PRINTS" id="PR00119">
    <property type="entry name" value="CATATPASE"/>
</dbReference>
<sequence>MTMASTVQRFTGRRVWPRIRMLWRAIRPLLGSTIRKLNPRSQARNPVLFIVWCGAALTTIVAIGEPFVGGPAPSGGTVLPAGFTWTIAVWLWLTLLAANLAESLAEGRGRARTSSLRLIRESTTAHRVHHYDSENDAGGHRSSIRDVNSAELQPGDIVVLTTGDVIPADGEVIWGIASVDESAITGESAPVIRESGGDRSAVTGGTRVLSDRVMVRVTTPLGDTEVDRMIELAEGARRQKAPNELALSALLASFSVSFVLIALTLNAVVSPVASPVSIPVLVALVTCLIPTEIAALLSVTGIAGMYRLLQRNVLVDSGHALETAGDITTVLLDKTGTITQGDRRATRFTPVAGATMDELMWAAELSSRDDPTPEGTSTVELAHRHGFTAANDPPDAGRGVPFSAQTRMSGRDLPDGNSVRKGAESAILGWLKHVGTQQTRHVVDELRSQTAAIAHAGGTPLVVAVKRAGGPGQVLGVIELKDVVKEGVPARLSQLRALGIRTLMVTGDNPLTAAAIAKEVGVDDYLGDATPEDKLNLIKQEQAAGHFVAMSGDGTNDAPALAQADVGVAMNTATSAAKEAANMIVLDDDPTKLVEIIDIGRRQMATRGALTTFNIANDLVRYVALFPALFVGVFPGLATLNILGLHSPASAILSTVIFGVVVIAILIPLALIGVPYRMANLARALNRNLLFYGVGGLLVPVIGIKLIDMIVGLLPGY</sequence>
<evidence type="ECO:0000313" key="19">
    <source>
        <dbReference type="Proteomes" id="UP000557772"/>
    </source>
</evidence>
<feature type="transmembrane region" description="Helical" evidence="16">
    <location>
        <begin position="651"/>
        <end position="677"/>
    </location>
</feature>
<feature type="transmembrane region" description="Helical" evidence="16">
    <location>
        <begin position="78"/>
        <end position="101"/>
    </location>
</feature>
<feature type="binding site" evidence="16">
    <location>
        <position position="421"/>
    </location>
    <ligand>
        <name>ATP</name>
        <dbReference type="ChEBI" id="CHEBI:30616"/>
    </ligand>
</feature>
<comment type="similarity">
    <text evidence="16">Belongs to the cation transport ATPase (P-type) (TC 3.A.3) family. Type IA subfamily.</text>
</comment>
<evidence type="ECO:0000313" key="18">
    <source>
        <dbReference type="EMBL" id="NNG40860.1"/>
    </source>
</evidence>
<evidence type="ECO:0000256" key="15">
    <source>
        <dbReference type="ARBA" id="ARBA00023136"/>
    </source>
</evidence>
<proteinExistence type="inferred from homology"/>
<evidence type="ECO:0000256" key="5">
    <source>
        <dbReference type="ARBA" id="ARBA00022553"/>
    </source>
</evidence>
<keyword evidence="15 16" id="KW-0472">Membrane</keyword>
<dbReference type="AlphaFoldDB" id="A0A849ARF3"/>
<comment type="function">
    <text evidence="16">Part of the high-affinity ATP-driven potassium transport (or Kdp) system, which catalyzes the hydrolysis of ATP coupled with the electrogenic transport of potassium into the cytoplasm. This subunit is responsible for energy coupling to the transport system and for the release of the potassium ions to the cytoplasm.</text>
</comment>
<dbReference type="PROSITE" id="PS00154">
    <property type="entry name" value="ATPASE_E1_E2"/>
    <property type="match status" value="1"/>
</dbReference>
<keyword evidence="9 16" id="KW-0067">ATP-binding</keyword>
<comment type="caution">
    <text evidence="18">The sequence shown here is derived from an EMBL/GenBank/DDBJ whole genome shotgun (WGS) entry which is preliminary data.</text>
</comment>
<evidence type="ECO:0000256" key="8">
    <source>
        <dbReference type="ARBA" id="ARBA00022741"/>
    </source>
</evidence>
<feature type="binding site" evidence="16">
    <location>
        <position position="370"/>
    </location>
    <ligand>
        <name>ATP</name>
        <dbReference type="ChEBI" id="CHEBI:30616"/>
    </ligand>
</feature>
<protein>
    <recommendedName>
        <fullName evidence="16">Potassium-transporting ATPase ATP-binding subunit</fullName>
        <ecNumber evidence="16">7.2.2.6</ecNumber>
    </recommendedName>
    <alternativeName>
        <fullName evidence="16">ATP phosphohydrolase [potassium-transporting] B chain</fullName>
    </alternativeName>
    <alternativeName>
        <fullName evidence="16">Potassium-binding and translocating subunit B</fullName>
    </alternativeName>
    <alternativeName>
        <fullName evidence="16">Potassium-translocating ATPase B chain</fullName>
    </alternativeName>
</protein>
<dbReference type="InterPro" id="IPR023214">
    <property type="entry name" value="HAD_sf"/>
</dbReference>
<dbReference type="InterPro" id="IPR044492">
    <property type="entry name" value="P_typ_ATPase_HD_dom"/>
</dbReference>
<dbReference type="PANTHER" id="PTHR43743">
    <property type="entry name" value="POTASSIUM-TRANSPORTING ATPASE ATP-BINDING SUBUNIT"/>
    <property type="match status" value="1"/>
</dbReference>
<keyword evidence="7 16" id="KW-0479">Metal-binding</keyword>
<evidence type="ECO:0000256" key="13">
    <source>
        <dbReference type="ARBA" id="ARBA00022989"/>
    </source>
</evidence>
<feature type="transmembrane region" description="Helical" evidence="16">
    <location>
        <begin position="689"/>
        <end position="714"/>
    </location>
</feature>
<evidence type="ECO:0000256" key="16">
    <source>
        <dbReference type="HAMAP-Rule" id="MF_00285"/>
    </source>
</evidence>
<feature type="domain" description="P-type ATPase A" evidence="17">
    <location>
        <begin position="143"/>
        <end position="234"/>
    </location>
</feature>
<keyword evidence="14 16" id="KW-0406">Ion transport</keyword>
<dbReference type="InterPro" id="IPR036412">
    <property type="entry name" value="HAD-like_sf"/>
</dbReference>
<keyword evidence="6 16" id="KW-0812">Transmembrane</keyword>
<dbReference type="GO" id="GO:0008556">
    <property type="term" value="F:P-type potassium transmembrane transporter activity"/>
    <property type="evidence" value="ECO:0007669"/>
    <property type="project" value="UniProtKB-UniRule"/>
</dbReference>
<feature type="transmembrane region" description="Helical" evidence="16">
    <location>
        <begin position="622"/>
        <end position="645"/>
    </location>
</feature>
<keyword evidence="11 16" id="KW-0630">Potassium</keyword>
<keyword evidence="4 16" id="KW-0633">Potassium transport</keyword>
<evidence type="ECO:0000256" key="6">
    <source>
        <dbReference type="ARBA" id="ARBA00022692"/>
    </source>
</evidence>
<feature type="binding site" evidence="16">
    <location>
        <position position="553"/>
    </location>
    <ligand>
        <name>Mg(2+)</name>
        <dbReference type="ChEBI" id="CHEBI:18420"/>
    </ligand>
</feature>
<dbReference type="NCBIfam" id="TIGR01497">
    <property type="entry name" value="kdpB"/>
    <property type="match status" value="1"/>
</dbReference>
<dbReference type="SFLD" id="SFLDG00002">
    <property type="entry name" value="C1.7:_P-type_atpase_like"/>
    <property type="match status" value="1"/>
</dbReference>
<dbReference type="Pfam" id="PF00702">
    <property type="entry name" value="Hydrolase"/>
    <property type="match status" value="1"/>
</dbReference>
<evidence type="ECO:0000259" key="17">
    <source>
        <dbReference type="Pfam" id="PF00122"/>
    </source>
</evidence>
<keyword evidence="8 16" id="KW-0547">Nucleotide-binding</keyword>
<keyword evidence="10 16" id="KW-0460">Magnesium</keyword>
<evidence type="ECO:0000256" key="10">
    <source>
        <dbReference type="ARBA" id="ARBA00022842"/>
    </source>
</evidence>
<dbReference type="SUPFAM" id="SSF56784">
    <property type="entry name" value="HAD-like"/>
    <property type="match status" value="1"/>
</dbReference>
<evidence type="ECO:0000256" key="1">
    <source>
        <dbReference type="ARBA" id="ARBA00004651"/>
    </source>
</evidence>
<dbReference type="Gene3D" id="3.40.50.1000">
    <property type="entry name" value="HAD superfamily/HAD-like"/>
    <property type="match status" value="1"/>
</dbReference>
<comment type="subcellular location">
    <subcellularLocation>
        <location evidence="1 16">Cell membrane</location>
        <topology evidence="1 16">Multi-pass membrane protein</topology>
    </subcellularLocation>
</comment>
<comment type="subunit">
    <text evidence="16">The system is composed of three essential subunits: KdpA, KdpB and KdpC.</text>
</comment>
<dbReference type="SFLD" id="SFLDF00027">
    <property type="entry name" value="p-type_atpase"/>
    <property type="match status" value="1"/>
</dbReference>
<dbReference type="InterPro" id="IPR008250">
    <property type="entry name" value="ATPase_P-typ_transduc_dom_A_sf"/>
</dbReference>
<evidence type="ECO:0000256" key="4">
    <source>
        <dbReference type="ARBA" id="ARBA00022538"/>
    </source>
</evidence>
<dbReference type="SUPFAM" id="SSF81653">
    <property type="entry name" value="Calcium ATPase, transduction domain A"/>
    <property type="match status" value="1"/>
</dbReference>
<dbReference type="Proteomes" id="UP000557772">
    <property type="component" value="Unassembled WGS sequence"/>
</dbReference>
<dbReference type="GO" id="GO:0005524">
    <property type="term" value="F:ATP binding"/>
    <property type="evidence" value="ECO:0007669"/>
    <property type="project" value="UniProtKB-UniRule"/>
</dbReference>
<dbReference type="GO" id="GO:0005886">
    <property type="term" value="C:plasma membrane"/>
    <property type="evidence" value="ECO:0007669"/>
    <property type="project" value="UniProtKB-SubCell"/>
</dbReference>
<feature type="transmembrane region" description="Helical" evidence="16">
    <location>
        <begin position="280"/>
        <end position="303"/>
    </location>
</feature>
<feature type="binding site" evidence="16">
    <location>
        <position position="374"/>
    </location>
    <ligand>
        <name>ATP</name>
        <dbReference type="ChEBI" id="CHEBI:30616"/>
    </ligand>
</feature>
<dbReference type="InterPro" id="IPR001757">
    <property type="entry name" value="P_typ_ATPase"/>
</dbReference>
<evidence type="ECO:0000256" key="11">
    <source>
        <dbReference type="ARBA" id="ARBA00022958"/>
    </source>
</evidence>
<dbReference type="SFLD" id="SFLDS00003">
    <property type="entry name" value="Haloacid_Dehalogenase"/>
    <property type="match status" value="1"/>
</dbReference>
<keyword evidence="19" id="KW-1185">Reference proteome</keyword>
<reference evidence="18 19" key="1">
    <citation type="submission" date="2020-05" db="EMBL/GenBank/DDBJ databases">
        <title>Flexivirga sp. ID2601S isolated from air conditioner.</title>
        <authorList>
            <person name="Kim D.H."/>
        </authorList>
    </citation>
    <scope>NUCLEOTIDE SEQUENCE [LARGE SCALE GENOMIC DNA]</scope>
    <source>
        <strain evidence="18 19">ID2601S</strain>
    </source>
</reference>
<evidence type="ECO:0000256" key="7">
    <source>
        <dbReference type="ARBA" id="ARBA00022723"/>
    </source>
</evidence>
<dbReference type="Gene3D" id="3.40.1110.10">
    <property type="entry name" value="Calcium-transporting ATPase, cytoplasmic domain N"/>
    <property type="match status" value="1"/>
</dbReference>
<accession>A0A849ARF3</accession>
<evidence type="ECO:0000256" key="14">
    <source>
        <dbReference type="ARBA" id="ARBA00023065"/>
    </source>
</evidence>
<dbReference type="InterPro" id="IPR018303">
    <property type="entry name" value="ATPase_P-typ_P_site"/>
</dbReference>
<dbReference type="NCBIfam" id="TIGR01494">
    <property type="entry name" value="ATPase_P-type"/>
    <property type="match status" value="2"/>
</dbReference>
<dbReference type="EMBL" id="JABENB010000003">
    <property type="protein sequence ID" value="NNG40860.1"/>
    <property type="molecule type" value="Genomic_DNA"/>
</dbReference>
<dbReference type="InterPro" id="IPR059000">
    <property type="entry name" value="ATPase_P-type_domA"/>
</dbReference>
<gene>
    <name evidence="16 18" type="primary">kdpB</name>
    <name evidence="18" type="ORF">HJ588_16500</name>
</gene>
<keyword evidence="3 16" id="KW-1003">Cell membrane</keyword>
<dbReference type="InterPro" id="IPR006391">
    <property type="entry name" value="P-type_ATPase_bsu_IA"/>
</dbReference>
<feature type="active site" description="4-aspartylphosphate intermediate" evidence="16">
    <location>
        <position position="333"/>
    </location>
</feature>
<name>A0A849ARF3_9MICO</name>
<keyword evidence="5 16" id="KW-0597">Phosphoprotein</keyword>
<feature type="binding site" evidence="16">
    <location>
        <begin position="402"/>
        <end position="409"/>
    </location>
    <ligand>
        <name>ATP</name>
        <dbReference type="ChEBI" id="CHEBI:30616"/>
    </ligand>
</feature>
<evidence type="ECO:0000256" key="2">
    <source>
        <dbReference type="ARBA" id="ARBA00022448"/>
    </source>
</evidence>
<comment type="catalytic activity">
    <reaction evidence="16">
        <text>K(+)(out) + ATP + H2O = K(+)(in) + ADP + phosphate + H(+)</text>
        <dbReference type="Rhea" id="RHEA:16777"/>
        <dbReference type="ChEBI" id="CHEBI:15377"/>
        <dbReference type="ChEBI" id="CHEBI:15378"/>
        <dbReference type="ChEBI" id="CHEBI:29103"/>
        <dbReference type="ChEBI" id="CHEBI:30616"/>
        <dbReference type="ChEBI" id="CHEBI:43474"/>
        <dbReference type="ChEBI" id="CHEBI:456216"/>
        <dbReference type="EC" id="7.2.2.6"/>
    </reaction>
</comment>
<dbReference type="Gene3D" id="2.70.150.10">
    <property type="entry name" value="Calcium-transporting ATPase, cytoplasmic transduction domain A"/>
    <property type="match status" value="1"/>
</dbReference>
<dbReference type="InterPro" id="IPR023299">
    <property type="entry name" value="ATPase_P-typ_cyto_dom_N"/>
</dbReference>
<keyword evidence="2 16" id="KW-0813">Transport</keyword>
<dbReference type="EC" id="7.2.2.6" evidence="16"/>
<evidence type="ECO:0000256" key="9">
    <source>
        <dbReference type="ARBA" id="ARBA00022840"/>
    </source>
</evidence>
<dbReference type="HAMAP" id="MF_00285">
    <property type="entry name" value="KdpB"/>
    <property type="match status" value="1"/>
</dbReference>
<evidence type="ECO:0000256" key="3">
    <source>
        <dbReference type="ARBA" id="ARBA00022475"/>
    </source>
</evidence>
<dbReference type="InterPro" id="IPR023298">
    <property type="entry name" value="ATPase_P-typ_TM_dom_sf"/>
</dbReference>
<dbReference type="Pfam" id="PF00122">
    <property type="entry name" value="E1-E2_ATPase"/>
    <property type="match status" value="1"/>
</dbReference>
<keyword evidence="13 16" id="KW-1133">Transmembrane helix</keyword>
<dbReference type="PANTHER" id="PTHR43743:SF1">
    <property type="entry name" value="POTASSIUM-TRANSPORTING ATPASE ATP-BINDING SUBUNIT"/>
    <property type="match status" value="1"/>
</dbReference>
<feature type="binding site" evidence="16">
    <location>
        <position position="557"/>
    </location>
    <ligand>
        <name>Mg(2+)</name>
        <dbReference type="ChEBI" id="CHEBI:18420"/>
    </ligand>
</feature>
<dbReference type="SUPFAM" id="SSF81665">
    <property type="entry name" value="Calcium ATPase, transmembrane domain M"/>
    <property type="match status" value="1"/>
</dbReference>
<feature type="transmembrane region" description="Helical" evidence="16">
    <location>
        <begin position="245"/>
        <end position="268"/>
    </location>
</feature>
<dbReference type="GO" id="GO:0016887">
    <property type="term" value="F:ATP hydrolysis activity"/>
    <property type="evidence" value="ECO:0007669"/>
    <property type="project" value="InterPro"/>
</dbReference>